<dbReference type="InterPro" id="IPR005299">
    <property type="entry name" value="MeTrfase_7"/>
</dbReference>
<dbReference type="Gene3D" id="3.40.50.150">
    <property type="entry name" value="Vaccinia Virus protein VP39"/>
    <property type="match status" value="1"/>
</dbReference>
<dbReference type="GO" id="GO:0008168">
    <property type="term" value="F:methyltransferase activity"/>
    <property type="evidence" value="ECO:0007669"/>
    <property type="project" value="InterPro"/>
</dbReference>
<evidence type="ECO:0000313" key="1">
    <source>
        <dbReference type="EMBL" id="MQM09192.1"/>
    </source>
</evidence>
<organism evidence="1 2">
    <name type="scientific">Colocasia esculenta</name>
    <name type="common">Wild taro</name>
    <name type="synonym">Arum esculentum</name>
    <dbReference type="NCBI Taxonomy" id="4460"/>
    <lineage>
        <taxon>Eukaryota</taxon>
        <taxon>Viridiplantae</taxon>
        <taxon>Streptophyta</taxon>
        <taxon>Embryophyta</taxon>
        <taxon>Tracheophyta</taxon>
        <taxon>Spermatophyta</taxon>
        <taxon>Magnoliopsida</taxon>
        <taxon>Liliopsida</taxon>
        <taxon>Araceae</taxon>
        <taxon>Aroideae</taxon>
        <taxon>Colocasieae</taxon>
        <taxon>Colocasia</taxon>
    </lineage>
</organism>
<accession>A0A843WFW6</accession>
<reference evidence="1" key="1">
    <citation type="submission" date="2017-07" db="EMBL/GenBank/DDBJ databases">
        <title>Taro Niue Genome Assembly and Annotation.</title>
        <authorList>
            <person name="Atibalentja N."/>
            <person name="Keating K."/>
            <person name="Fields C.J."/>
        </authorList>
    </citation>
    <scope>NUCLEOTIDE SEQUENCE</scope>
    <source>
        <strain evidence="1">Niue_2</strain>
        <tissue evidence="1">Leaf</tissue>
    </source>
</reference>
<evidence type="ECO:0000313" key="2">
    <source>
        <dbReference type="Proteomes" id="UP000652761"/>
    </source>
</evidence>
<protein>
    <submittedName>
        <fullName evidence="1">Uncharacterized protein</fullName>
    </submittedName>
</protein>
<dbReference type="EMBL" id="NMUH01004311">
    <property type="protein sequence ID" value="MQM09192.1"/>
    <property type="molecule type" value="Genomic_DNA"/>
</dbReference>
<dbReference type="InterPro" id="IPR029063">
    <property type="entry name" value="SAM-dependent_MTases_sf"/>
</dbReference>
<dbReference type="OrthoDB" id="1523883at2759"/>
<gene>
    <name evidence="1" type="ORF">Taro_042058</name>
</gene>
<keyword evidence="2" id="KW-1185">Reference proteome</keyword>
<dbReference type="Pfam" id="PF03492">
    <property type="entry name" value="Methyltransf_7"/>
    <property type="match status" value="1"/>
</dbReference>
<name>A0A843WFW6_COLES</name>
<dbReference type="PANTHER" id="PTHR31009">
    <property type="entry name" value="S-ADENOSYL-L-METHIONINE:CARBOXYL METHYLTRANSFERASE FAMILY PROTEIN"/>
    <property type="match status" value="1"/>
</dbReference>
<comment type="caution">
    <text evidence="1">The sequence shown here is derived from an EMBL/GenBank/DDBJ whole genome shotgun (WGS) entry which is preliminary data.</text>
</comment>
<dbReference type="SUPFAM" id="SSF53335">
    <property type="entry name" value="S-adenosyl-L-methionine-dependent methyltransferases"/>
    <property type="match status" value="1"/>
</dbReference>
<dbReference type="AlphaFoldDB" id="A0A843WFW6"/>
<sequence>MWRSISALSPACYPTPHATVLGFPFLVGNSKQERDGTGGAPSAGFHYWKGKGRGFLHGSSCMCFCPGAASDIHPRRSAPTEFERTENTWQSPKQSCTGFPIGDDGAIFLPIGDKGGHRFLIGDDLGCSSRPNVLSVVSGVVDSVEKKCWQLCRRPPEFQLFLNDLPGNDFNSIFRSLQALHERRVASAGLGKELGQCFVAGVPGSFYGRLFQSKSVHFFHSSSSLHWLSQVYSLFSGLLWNI</sequence>
<dbReference type="Proteomes" id="UP000652761">
    <property type="component" value="Unassembled WGS sequence"/>
</dbReference>
<proteinExistence type="predicted"/>